<evidence type="ECO:0000256" key="1">
    <source>
        <dbReference type="SAM" id="Phobius"/>
    </source>
</evidence>
<keyword evidence="1" id="KW-1133">Transmembrane helix</keyword>
<keyword evidence="1" id="KW-0812">Transmembrane</keyword>
<feature type="transmembrane region" description="Helical" evidence="1">
    <location>
        <begin position="87"/>
        <end position="108"/>
    </location>
</feature>
<reference evidence="3" key="1">
    <citation type="submission" date="2020-12" db="EMBL/GenBank/DDBJ databases">
        <title>Hymenobacter sp.</title>
        <authorList>
            <person name="Kim M.K."/>
        </authorList>
    </citation>
    <scope>NUCLEOTIDE SEQUENCE [LARGE SCALE GENOMIC DNA]</scope>
    <source>
        <strain evidence="3">BT553</strain>
    </source>
</reference>
<keyword evidence="1" id="KW-0472">Membrane</keyword>
<feature type="transmembrane region" description="Helical" evidence="1">
    <location>
        <begin position="214"/>
        <end position="232"/>
    </location>
</feature>
<protein>
    <recommendedName>
        <fullName evidence="4">Glycosyltransferase RgtA/B/C/D-like domain-containing protein</fullName>
    </recommendedName>
</protein>
<dbReference type="Proteomes" id="UP000640426">
    <property type="component" value="Unassembled WGS sequence"/>
</dbReference>
<organism evidence="2 3">
    <name type="scientific">Sphingomonas mollis</name>
    <dbReference type="NCBI Taxonomy" id="2795726"/>
    <lineage>
        <taxon>Bacteria</taxon>
        <taxon>Pseudomonadati</taxon>
        <taxon>Pseudomonadota</taxon>
        <taxon>Alphaproteobacteria</taxon>
        <taxon>Sphingomonadales</taxon>
        <taxon>Sphingomonadaceae</taxon>
        <taxon>Sphingomonas</taxon>
    </lineage>
</organism>
<name>A0ABS0XL62_9SPHN</name>
<dbReference type="EMBL" id="JAELXS010000001">
    <property type="protein sequence ID" value="MBJ6120757.1"/>
    <property type="molecule type" value="Genomic_DNA"/>
</dbReference>
<evidence type="ECO:0000313" key="2">
    <source>
        <dbReference type="EMBL" id="MBJ6120757.1"/>
    </source>
</evidence>
<keyword evidence="3" id="KW-1185">Reference proteome</keyword>
<comment type="caution">
    <text evidence="2">The sequence shown here is derived from an EMBL/GenBank/DDBJ whole genome shotgun (WGS) entry which is preliminary data.</text>
</comment>
<feature type="transmembrane region" description="Helical" evidence="1">
    <location>
        <begin position="401"/>
        <end position="423"/>
    </location>
</feature>
<feature type="transmembrane region" description="Helical" evidence="1">
    <location>
        <begin position="349"/>
        <end position="369"/>
    </location>
</feature>
<feature type="transmembrane region" description="Helical" evidence="1">
    <location>
        <begin position="175"/>
        <end position="208"/>
    </location>
</feature>
<gene>
    <name evidence="2" type="ORF">JAO74_03010</name>
</gene>
<accession>A0ABS0XL62</accession>
<evidence type="ECO:0008006" key="4">
    <source>
        <dbReference type="Google" id="ProtNLM"/>
    </source>
</evidence>
<dbReference type="RefSeq" id="WP_199034829.1">
    <property type="nucleotide sequence ID" value="NZ_JAELXS010000001.1"/>
</dbReference>
<sequence length="434" mass="46802">MAKPTAWFRERNLLLAFLSVGGAERIAWAIVRPGVAHSEAASVAISLAQGRGFADAYAAGQGATAHLLPITPLLASGVYRVFGIRSLLSEIILACGSIGLALGSYLLFYRAFGRLGVPQWARLGTLAFLCLAPTYIGQEVIDFRIWEGGLTAFLTAVFLDRVIRQADASRGDWQRIALFAALNAVIFFVNPVIGIGCYCCSAILLFQTIPWRRIIPAGIIAALCLALFVVPWTLRNKAALGTPVLLRSNGGLELALAMYPGAIRPADPVKTMETRLKAIHPFGNPAVLRRMHAAGGEVAYARALGTQAITWIRSAPIDAVTIAIRHVTEVYAPRPWQFTVSARGTGTSIKALCAMLVGVLGLAGVLLAVLQRRRHWIYPALMATVPVVLLAPFQPVPRYTYMFYALLAYCAAFLISSLVDLFVRARGGTDMPVA</sequence>
<proteinExistence type="predicted"/>
<feature type="transmembrane region" description="Helical" evidence="1">
    <location>
        <begin position="376"/>
        <end position="395"/>
    </location>
</feature>
<evidence type="ECO:0000313" key="3">
    <source>
        <dbReference type="Proteomes" id="UP000640426"/>
    </source>
</evidence>